<evidence type="ECO:0000259" key="1">
    <source>
        <dbReference type="Pfam" id="PF22691"/>
    </source>
</evidence>
<accession>A0ABT3SKZ2</accession>
<sequence length="396" mass="40999">MVRKLREAAVGGVYQTKQGDLSGRTQAEVWFECALGACEDAGITLGDIDGLIMDGPEGVGIRSLLPAAALGYDLLGKPFRFHASSSIGASAAAAGINLAVYAVSTGLADAVLIDNAVAGRPEGLASANRDEAVAAMAKMSGPYEYVYGTTRVSDYAVLARRHMFEYGTTSEQLAEVAVAQRHGATMHALSFNGHRGEITIDDVVNSRMIADPLHMLDCCAINQGGGAIVVTTADTVRANKRHRAIGLLGYGEGHSHIDVNAAPSLAFFEAARLAAETAFTFAGVSPDEIDVAGIGDHFTINVLFGLEAAGFCKPGEGGQFVENGALKVGGRLPTNTAGGFLSFSHAGACGAFTLIELVEQLRGTAGERQVNDAKLGYLSGSGGAMQNNFSAILGEV</sequence>
<dbReference type="RefSeq" id="WP_266000006.1">
    <property type="nucleotide sequence ID" value="NZ_JAPJDN010000034.1"/>
</dbReference>
<keyword evidence="3" id="KW-1185">Reference proteome</keyword>
<organism evidence="2 3">
    <name type="scientific">Mycobacterium pinniadriaticum</name>
    <dbReference type="NCBI Taxonomy" id="2994102"/>
    <lineage>
        <taxon>Bacteria</taxon>
        <taxon>Bacillati</taxon>
        <taxon>Actinomycetota</taxon>
        <taxon>Actinomycetes</taxon>
        <taxon>Mycobacteriales</taxon>
        <taxon>Mycobacteriaceae</taxon>
        <taxon>Mycobacterium</taxon>
    </lineage>
</organism>
<dbReference type="InterPro" id="IPR055140">
    <property type="entry name" value="Thiolase_C_2"/>
</dbReference>
<dbReference type="PANTHER" id="PTHR42870:SF1">
    <property type="entry name" value="NON-SPECIFIC LIPID-TRANSFER PROTEIN-LIKE 2"/>
    <property type="match status" value="1"/>
</dbReference>
<feature type="domain" description="Thiolase C-terminal" evidence="1">
    <location>
        <begin position="251"/>
        <end position="394"/>
    </location>
</feature>
<evidence type="ECO:0000313" key="3">
    <source>
        <dbReference type="Proteomes" id="UP001300745"/>
    </source>
</evidence>
<dbReference type="InterPro" id="IPR016039">
    <property type="entry name" value="Thiolase-like"/>
</dbReference>
<dbReference type="Pfam" id="PF22691">
    <property type="entry name" value="Thiolase_C_1"/>
    <property type="match status" value="1"/>
</dbReference>
<reference evidence="2 3" key="1">
    <citation type="submission" date="2022-11" db="EMBL/GenBank/DDBJ databases">
        <title>Mycobacterium sp. nov.</title>
        <authorList>
            <person name="Papic B."/>
            <person name="Spicic S."/>
            <person name="Duvnjak S."/>
        </authorList>
    </citation>
    <scope>NUCLEOTIDE SEQUENCE [LARGE SCALE GENOMIC DNA]</scope>
    <source>
        <strain evidence="2 3">CVI_P4</strain>
    </source>
</reference>
<dbReference type="SUPFAM" id="SSF53901">
    <property type="entry name" value="Thiolase-like"/>
    <property type="match status" value="2"/>
</dbReference>
<name>A0ABT3SKZ2_9MYCO</name>
<dbReference type="Proteomes" id="UP001300745">
    <property type="component" value="Unassembled WGS sequence"/>
</dbReference>
<proteinExistence type="predicted"/>
<dbReference type="EMBL" id="JAPJDO010000034">
    <property type="protein sequence ID" value="MCX2940184.1"/>
    <property type="molecule type" value="Genomic_DNA"/>
</dbReference>
<dbReference type="Gene3D" id="3.40.47.10">
    <property type="match status" value="1"/>
</dbReference>
<comment type="caution">
    <text evidence="2">The sequence shown here is derived from an EMBL/GenBank/DDBJ whole genome shotgun (WGS) entry which is preliminary data.</text>
</comment>
<dbReference type="CDD" id="cd00829">
    <property type="entry name" value="SCP-x_thiolase"/>
    <property type="match status" value="1"/>
</dbReference>
<evidence type="ECO:0000313" key="2">
    <source>
        <dbReference type="EMBL" id="MCX2940184.1"/>
    </source>
</evidence>
<protein>
    <submittedName>
        <fullName evidence="2">Thiolase family protein</fullName>
    </submittedName>
</protein>
<gene>
    <name evidence="2" type="ORF">ORI27_26155</name>
</gene>
<dbReference type="PANTHER" id="PTHR42870">
    <property type="entry name" value="ACETYL-COA C-ACETYLTRANSFERASE"/>
    <property type="match status" value="1"/>
</dbReference>